<accession>F4A3B4</accession>
<feature type="domain" description="DUF2089" evidence="2">
    <location>
        <begin position="9"/>
        <end position="40"/>
    </location>
</feature>
<dbReference type="Pfam" id="PF22747">
    <property type="entry name" value="Zn_ribbon_DUF2089"/>
    <property type="match status" value="1"/>
</dbReference>
<dbReference type="EMBL" id="CP002360">
    <property type="protein sequence ID" value="AEE97369.1"/>
    <property type="molecule type" value="Genomic_DNA"/>
</dbReference>
<dbReference type="InterPro" id="IPR053957">
    <property type="entry name" value="DUF2089_Zn_ribbon"/>
</dbReference>
<dbReference type="OrthoDB" id="9797643at2"/>
<reference evidence="3 4" key="2">
    <citation type="journal article" date="2011" name="Stand. Genomic Sci.">
        <title>Complete genome sequence of Mahella australiensis type strain (50-1 BON).</title>
        <authorList>
            <person name="Sikorski J."/>
            <person name="Teshima H."/>
            <person name="Nolan M."/>
            <person name="Lucas S."/>
            <person name="Hammon N."/>
            <person name="Deshpande S."/>
            <person name="Cheng J.F."/>
            <person name="Pitluck S."/>
            <person name="Liolios K."/>
            <person name="Pagani I."/>
            <person name="Ivanova N."/>
            <person name="Huntemann M."/>
            <person name="Mavromatis K."/>
            <person name="Ovchinikova G."/>
            <person name="Pati A."/>
            <person name="Tapia R."/>
            <person name="Han C."/>
            <person name="Goodwin L."/>
            <person name="Chen A."/>
            <person name="Palaniappan K."/>
            <person name="Land M."/>
            <person name="Hauser L."/>
            <person name="Ngatchou-Djao O.D."/>
            <person name="Rohde M."/>
            <person name="Pukall R."/>
            <person name="Spring S."/>
            <person name="Abt B."/>
            <person name="Goker M."/>
            <person name="Detter J.C."/>
            <person name="Woyke T."/>
            <person name="Bristow J."/>
            <person name="Markowitz V."/>
            <person name="Hugenholtz P."/>
            <person name="Eisen J.A."/>
            <person name="Kyrpides N.C."/>
            <person name="Klenk H.P."/>
            <person name="Lapidus A."/>
        </authorList>
    </citation>
    <scope>NUCLEOTIDE SEQUENCE [LARGE SCALE GENOMIC DNA]</scope>
    <source>
        <strain evidence="4">DSM 15567 / CIP 107919 / 50-1 BON</strain>
    </source>
</reference>
<keyword evidence="4" id="KW-1185">Reference proteome</keyword>
<dbReference type="HOGENOM" id="CLU_132137_0_0_9"/>
<evidence type="ECO:0000259" key="1">
    <source>
        <dbReference type="Pfam" id="PF09862"/>
    </source>
</evidence>
<evidence type="ECO:0000313" key="3">
    <source>
        <dbReference type="EMBL" id="AEE97369.1"/>
    </source>
</evidence>
<feature type="domain" description="DUF2089" evidence="1">
    <location>
        <begin position="42"/>
        <end position="88"/>
    </location>
</feature>
<dbReference type="InterPro" id="IPR018658">
    <property type="entry name" value="DUF2089"/>
</dbReference>
<evidence type="ECO:0000313" key="4">
    <source>
        <dbReference type="Proteomes" id="UP000008457"/>
    </source>
</evidence>
<evidence type="ECO:0008006" key="5">
    <source>
        <dbReference type="Google" id="ProtNLM"/>
    </source>
</evidence>
<dbReference type="RefSeq" id="WP_013781796.1">
    <property type="nucleotide sequence ID" value="NC_015520.1"/>
</dbReference>
<evidence type="ECO:0000259" key="2">
    <source>
        <dbReference type="Pfam" id="PF22747"/>
    </source>
</evidence>
<dbReference type="Pfam" id="PF09862">
    <property type="entry name" value="DUF2089"/>
    <property type="match status" value="1"/>
</dbReference>
<proteinExistence type="predicted"/>
<reference evidence="4" key="1">
    <citation type="submission" date="2010-11" db="EMBL/GenBank/DDBJ databases">
        <title>The complete genome of Mahella australiensis DSM 15567.</title>
        <authorList>
            <consortium name="US DOE Joint Genome Institute (JGI-PGF)"/>
            <person name="Lucas S."/>
            <person name="Copeland A."/>
            <person name="Lapidus A."/>
            <person name="Bruce D."/>
            <person name="Goodwin L."/>
            <person name="Pitluck S."/>
            <person name="Kyrpides N."/>
            <person name="Mavromatis K."/>
            <person name="Pagani I."/>
            <person name="Ivanova N."/>
            <person name="Teshima H."/>
            <person name="Brettin T."/>
            <person name="Detter J.C."/>
            <person name="Han C."/>
            <person name="Tapia R."/>
            <person name="Land M."/>
            <person name="Hauser L."/>
            <person name="Markowitz V."/>
            <person name="Cheng J.-F."/>
            <person name="Hugenholtz P."/>
            <person name="Woyke T."/>
            <person name="Wu D."/>
            <person name="Spring S."/>
            <person name="Pukall R."/>
            <person name="Steenblock K."/>
            <person name="Schneider S."/>
            <person name="Klenk H.-P."/>
            <person name="Eisen J.A."/>
        </authorList>
    </citation>
    <scope>NUCLEOTIDE SEQUENCE [LARGE SCALE GENOMIC DNA]</scope>
    <source>
        <strain evidence="4">DSM 15567 / CIP 107919 / 50-1 BON</strain>
    </source>
</reference>
<dbReference type="KEGG" id="mas:Mahau_2197"/>
<name>F4A3B4_MAHA5</name>
<organism evidence="3 4">
    <name type="scientific">Mahella australiensis (strain DSM 15567 / CIP 107919 / 50-1 BON)</name>
    <dbReference type="NCBI Taxonomy" id="697281"/>
    <lineage>
        <taxon>Bacteria</taxon>
        <taxon>Bacillati</taxon>
        <taxon>Bacillota</taxon>
        <taxon>Clostridia</taxon>
        <taxon>Thermoanaerobacterales</taxon>
        <taxon>Thermoanaerobacterales Family IV. Incertae Sedis</taxon>
        <taxon>Mahella</taxon>
    </lineage>
</organism>
<dbReference type="Proteomes" id="UP000008457">
    <property type="component" value="Chromosome"/>
</dbReference>
<dbReference type="AlphaFoldDB" id="F4A3B4"/>
<protein>
    <recommendedName>
        <fullName evidence="5">DUF2089 domain-containing protein</fullName>
    </recommendedName>
</protein>
<gene>
    <name evidence="3" type="ordered locus">Mahau_2197</name>
</gene>
<sequence length="123" mass="14158">MENTVIGVCPICGQRLEVSALHCPKCDTEVKGHFHLCKFCYLTKEQRYFAEVFIKCRGNIREVEKELGISYPTVKSRLENLVEAMGYKDKVVRPNKDEHMEILRQLDDGEIDAETALNILKNL</sequence>
<dbReference type="STRING" id="697281.Mahau_2197"/>
<dbReference type="eggNOG" id="COG3877">
    <property type="taxonomic scope" value="Bacteria"/>
</dbReference>